<feature type="region of interest" description="Disordered" evidence="1">
    <location>
        <begin position="44"/>
        <end position="66"/>
    </location>
</feature>
<reference evidence="2 3" key="1">
    <citation type="submission" date="2019-08" db="EMBL/GenBank/DDBJ databases">
        <authorList>
            <person name="Herpell B J."/>
        </authorList>
    </citation>
    <scope>NUCLEOTIDE SEQUENCE [LARGE SCALE GENOMIC DNA]</scope>
    <source>
        <strain evidence="3">Msb3</strain>
    </source>
</reference>
<sequence length="66" mass="7222">MAGHFTGPLLLWYKTFKACAPSSHKVEFAHAVSGLAGLLLHAPQQPARSRKLDISNEPEPDITKKL</sequence>
<keyword evidence="3" id="KW-1185">Reference proteome</keyword>
<dbReference type="RefSeq" id="WP_007177154.1">
    <property type="nucleotide sequence ID" value="NZ_LR699554.1"/>
</dbReference>
<dbReference type="Proteomes" id="UP000325811">
    <property type="component" value="Chromosome II"/>
</dbReference>
<dbReference type="EMBL" id="LR699554">
    <property type="protein sequence ID" value="VVD32838.1"/>
    <property type="molecule type" value="Genomic_DNA"/>
</dbReference>
<proteinExistence type="predicted"/>
<dbReference type="AlphaFoldDB" id="A0A5Q4ZPS3"/>
<name>A0A5Q4ZPS3_9BURK</name>
<evidence type="ECO:0000313" key="3">
    <source>
        <dbReference type="Proteomes" id="UP000325811"/>
    </source>
</evidence>
<dbReference type="KEGG" id="pdio:PDMSB3_1554.1"/>
<accession>A0A5Q4ZPS3</accession>
<organism evidence="2 3">
    <name type="scientific">Paraburkholderia dioscoreae</name>
    <dbReference type="NCBI Taxonomy" id="2604047"/>
    <lineage>
        <taxon>Bacteria</taxon>
        <taxon>Pseudomonadati</taxon>
        <taxon>Pseudomonadota</taxon>
        <taxon>Betaproteobacteria</taxon>
        <taxon>Burkholderiales</taxon>
        <taxon>Burkholderiaceae</taxon>
        <taxon>Paraburkholderia</taxon>
    </lineage>
</organism>
<gene>
    <name evidence="2" type="ORF">PDMSB3_1554</name>
</gene>
<evidence type="ECO:0000313" key="2">
    <source>
        <dbReference type="EMBL" id="VVD32838.1"/>
    </source>
</evidence>
<evidence type="ECO:0000256" key="1">
    <source>
        <dbReference type="SAM" id="MobiDB-lite"/>
    </source>
</evidence>
<protein>
    <submittedName>
        <fullName evidence="2">Uncharacterized protein</fullName>
    </submittedName>
</protein>